<keyword evidence="4" id="KW-1185">Reference proteome</keyword>
<dbReference type="PANTHER" id="PTHR43685:SF11">
    <property type="entry name" value="GLYCOSYLTRANSFERASE TAGX-RELATED"/>
    <property type="match status" value="1"/>
</dbReference>
<evidence type="ECO:0000256" key="1">
    <source>
        <dbReference type="SAM" id="Phobius"/>
    </source>
</evidence>
<dbReference type="Proteomes" id="UP001597468">
    <property type="component" value="Unassembled WGS sequence"/>
</dbReference>
<dbReference type="PANTHER" id="PTHR43685">
    <property type="entry name" value="GLYCOSYLTRANSFERASE"/>
    <property type="match status" value="1"/>
</dbReference>
<dbReference type="RefSeq" id="WP_380751099.1">
    <property type="nucleotide sequence ID" value="NZ_JBHULT010000008.1"/>
</dbReference>
<evidence type="ECO:0000259" key="2">
    <source>
        <dbReference type="Pfam" id="PF00535"/>
    </source>
</evidence>
<keyword evidence="1" id="KW-0472">Membrane</keyword>
<organism evidence="3 4">
    <name type="scientific">Salinimicrobium flavum</name>
    <dbReference type="NCBI Taxonomy" id="1737065"/>
    <lineage>
        <taxon>Bacteria</taxon>
        <taxon>Pseudomonadati</taxon>
        <taxon>Bacteroidota</taxon>
        <taxon>Flavobacteriia</taxon>
        <taxon>Flavobacteriales</taxon>
        <taxon>Flavobacteriaceae</taxon>
        <taxon>Salinimicrobium</taxon>
    </lineage>
</organism>
<dbReference type="InterPro" id="IPR029044">
    <property type="entry name" value="Nucleotide-diphossugar_trans"/>
</dbReference>
<feature type="transmembrane region" description="Helical" evidence="1">
    <location>
        <begin position="285"/>
        <end position="305"/>
    </location>
</feature>
<keyword evidence="1" id="KW-1133">Transmembrane helix</keyword>
<dbReference type="SUPFAM" id="SSF53448">
    <property type="entry name" value="Nucleotide-diphospho-sugar transferases"/>
    <property type="match status" value="1"/>
</dbReference>
<feature type="domain" description="Glycosyltransferase 2-like" evidence="2">
    <location>
        <begin position="7"/>
        <end position="139"/>
    </location>
</feature>
<protein>
    <submittedName>
        <fullName evidence="3">Glycosyltransferase family 2 protein</fullName>
    </submittedName>
</protein>
<evidence type="ECO:0000313" key="4">
    <source>
        <dbReference type="Proteomes" id="UP001597468"/>
    </source>
</evidence>
<dbReference type="EMBL" id="JBHULT010000008">
    <property type="protein sequence ID" value="MFD2517936.1"/>
    <property type="molecule type" value="Genomic_DNA"/>
</dbReference>
<accession>A0ABW5IWU8</accession>
<evidence type="ECO:0000313" key="3">
    <source>
        <dbReference type="EMBL" id="MFD2517936.1"/>
    </source>
</evidence>
<dbReference type="CDD" id="cd00761">
    <property type="entry name" value="Glyco_tranf_GTA_type"/>
    <property type="match status" value="1"/>
</dbReference>
<comment type="caution">
    <text evidence="3">The sequence shown here is derived from an EMBL/GenBank/DDBJ whole genome shotgun (WGS) entry which is preliminary data.</text>
</comment>
<gene>
    <name evidence="3" type="ORF">ACFSTG_08535</name>
</gene>
<reference evidence="4" key="1">
    <citation type="journal article" date="2019" name="Int. J. Syst. Evol. Microbiol.">
        <title>The Global Catalogue of Microorganisms (GCM) 10K type strain sequencing project: providing services to taxonomists for standard genome sequencing and annotation.</title>
        <authorList>
            <consortium name="The Broad Institute Genomics Platform"/>
            <consortium name="The Broad Institute Genome Sequencing Center for Infectious Disease"/>
            <person name="Wu L."/>
            <person name="Ma J."/>
        </authorList>
    </citation>
    <scope>NUCLEOTIDE SEQUENCE [LARGE SCALE GENOMIC DNA]</scope>
    <source>
        <strain evidence="4">KCTC 42585</strain>
    </source>
</reference>
<keyword evidence="1" id="KW-0812">Transmembrane</keyword>
<dbReference type="Pfam" id="PF00535">
    <property type="entry name" value="Glycos_transf_2"/>
    <property type="match status" value="1"/>
</dbReference>
<dbReference type="Gene3D" id="3.90.550.10">
    <property type="entry name" value="Spore Coat Polysaccharide Biosynthesis Protein SpsA, Chain A"/>
    <property type="match status" value="1"/>
</dbReference>
<proteinExistence type="predicted"/>
<sequence>MHDPLISIIIPIFNRAHVVKETLDSIKKQSYKNWECIIVDDGSEDDIEKVIAQYSEEDVRFQFYRRPKNRLKGANSCRNYGFTQSKGDLIKWFDSDDIMLSHHLEIASKTLIRNKLDFVITSSLNFDSNTKEFLGEHFVFDRKKAEITAENLALNKIGWITDDFLGTREIVENITFNEEIFYGDEYNFFIKLLHQHFSGCFINEIVTHRRIHIDSITSESTKNEIYFEKIITALKFQTARDLVIYDDKKLIRWFLAGYMRYSFQLGIRKASIPFFIPAFKLICRYYSIAKGMAFLVALLGAKYFNKGYKIMLYARK</sequence>
<dbReference type="InterPro" id="IPR050834">
    <property type="entry name" value="Glycosyltransf_2"/>
</dbReference>
<name>A0ABW5IWU8_9FLAO</name>
<dbReference type="InterPro" id="IPR001173">
    <property type="entry name" value="Glyco_trans_2-like"/>
</dbReference>